<dbReference type="KEGG" id="nta:107790967"/>
<dbReference type="STRING" id="4097.A0A1S3ZVN5"/>
<reference evidence="3" key="1">
    <citation type="submission" date="2025-08" db="UniProtKB">
        <authorList>
            <consortium name="RefSeq"/>
        </authorList>
    </citation>
    <scope>IDENTIFICATION</scope>
</reference>
<dbReference type="RefSeq" id="XP_016468427.1">
    <property type="nucleotide sequence ID" value="XM_016612941.1"/>
</dbReference>
<evidence type="ECO:0000259" key="2">
    <source>
        <dbReference type="Pfam" id="PF13976"/>
    </source>
</evidence>
<dbReference type="AlphaFoldDB" id="A0A1S3ZVN5"/>
<sequence>MHTRFTSIINEIHSLGEIIPWNKLVRKILSVLVGSWERKVNVITEAKDMQKLTVDELIWNLKTYDMNKKKDNERREPKKEKKLVLKEDNSDSSENGSSNGGIPKKARSSRNTKGYDCCHKCVKPEHFIKDCPLHKQDNYKHNADKTVKRNPLPDRKLKRRDVVDNVVKQTLDAWGDFSSESKGDDEQGDTSMMAVESEAVEYDSIFAQMAKSYEEENNDDDETVVKGSSQKCLLSISQICDKGNKVVFLSKSCTITNLITGGVVLIAKMYKTIYVVDFDSLNGCDLTCLSAVYDDAQLWHKRLRHASFSLLNKIIKKDLVRGLPKSKLKDHKVCDACVKGKQVRSPFKPKKEVSTSRPLDLLHMDLCGL</sequence>
<dbReference type="InterPro" id="IPR039537">
    <property type="entry name" value="Retrotran_Ty1/copia-like"/>
</dbReference>
<dbReference type="PANTHER" id="PTHR42648">
    <property type="entry name" value="TRANSPOSASE, PUTATIVE-RELATED"/>
    <property type="match status" value="1"/>
</dbReference>
<dbReference type="Pfam" id="PF13976">
    <property type="entry name" value="gag_pre-integrs"/>
    <property type="match status" value="1"/>
</dbReference>
<gene>
    <name evidence="3" type="primary">LOC107790967</name>
</gene>
<dbReference type="Gene3D" id="4.10.60.10">
    <property type="entry name" value="Zinc finger, CCHC-type"/>
    <property type="match status" value="1"/>
</dbReference>
<organism evidence="3">
    <name type="scientific">Nicotiana tabacum</name>
    <name type="common">Common tobacco</name>
    <dbReference type="NCBI Taxonomy" id="4097"/>
    <lineage>
        <taxon>Eukaryota</taxon>
        <taxon>Viridiplantae</taxon>
        <taxon>Streptophyta</taxon>
        <taxon>Embryophyta</taxon>
        <taxon>Tracheophyta</taxon>
        <taxon>Spermatophyta</taxon>
        <taxon>Magnoliopsida</taxon>
        <taxon>eudicotyledons</taxon>
        <taxon>Gunneridae</taxon>
        <taxon>Pentapetalae</taxon>
        <taxon>asterids</taxon>
        <taxon>lamiids</taxon>
        <taxon>Solanales</taxon>
        <taxon>Solanaceae</taxon>
        <taxon>Nicotianoideae</taxon>
        <taxon>Nicotianeae</taxon>
        <taxon>Nicotiana</taxon>
    </lineage>
</organism>
<feature type="domain" description="GAG-pre-integrase" evidence="2">
    <location>
        <begin position="273"/>
        <end position="342"/>
    </location>
</feature>
<protein>
    <recommendedName>
        <fullName evidence="2">GAG-pre-integrase domain-containing protein</fullName>
    </recommendedName>
</protein>
<feature type="region of interest" description="Disordered" evidence="1">
    <location>
        <begin position="70"/>
        <end position="113"/>
    </location>
</feature>
<accession>A0A1S3ZVN5</accession>
<dbReference type="OrthoDB" id="1306194at2759"/>
<evidence type="ECO:0000313" key="3">
    <source>
        <dbReference type="RefSeq" id="XP_016468427.1"/>
    </source>
</evidence>
<feature type="compositionally biased region" description="Low complexity" evidence="1">
    <location>
        <begin position="92"/>
        <end position="101"/>
    </location>
</feature>
<dbReference type="PaxDb" id="4097-A0A1S3ZVN5"/>
<dbReference type="InterPro" id="IPR025724">
    <property type="entry name" value="GAG-pre-integrase_dom"/>
</dbReference>
<name>A0A1S3ZVN5_TOBAC</name>
<dbReference type="PANTHER" id="PTHR42648:SF21">
    <property type="entry name" value="CYSTEINE-RICH RLK (RECEPTOR-LIKE PROTEIN KINASE) 8"/>
    <property type="match status" value="1"/>
</dbReference>
<proteinExistence type="predicted"/>
<evidence type="ECO:0000256" key="1">
    <source>
        <dbReference type="SAM" id="MobiDB-lite"/>
    </source>
</evidence>
<feature type="compositionally biased region" description="Basic and acidic residues" evidence="1">
    <location>
        <begin position="70"/>
        <end position="89"/>
    </location>
</feature>